<reference evidence="8 9" key="1">
    <citation type="submission" date="2022-01" db="EMBL/GenBank/DDBJ databases">
        <title>Alkalihalobacillus sp. EGI L200015, a novel bacterium isolated from a salt lake sediment.</title>
        <authorList>
            <person name="Gao L."/>
            <person name="Fang B.-Z."/>
            <person name="Li W.-J."/>
        </authorList>
    </citation>
    <scope>NUCLEOTIDE SEQUENCE [LARGE SCALE GENOMIC DNA]</scope>
    <source>
        <strain evidence="8 9">KCTC 12718</strain>
    </source>
</reference>
<dbReference type="Pfam" id="PF05175">
    <property type="entry name" value="MTS"/>
    <property type="match status" value="1"/>
</dbReference>
<dbReference type="InterPro" id="IPR050320">
    <property type="entry name" value="N5-glutamine_MTase"/>
</dbReference>
<feature type="domain" description="Methyltransferase small" evidence="6">
    <location>
        <begin position="110"/>
        <end position="196"/>
    </location>
</feature>
<dbReference type="SUPFAM" id="SSF53335">
    <property type="entry name" value="S-adenosyl-L-methionine-dependent methyltransferases"/>
    <property type="match status" value="1"/>
</dbReference>
<evidence type="ECO:0000259" key="7">
    <source>
        <dbReference type="Pfam" id="PF17827"/>
    </source>
</evidence>
<dbReference type="InterPro" id="IPR002052">
    <property type="entry name" value="DNA_methylase_N6_adenine_CS"/>
</dbReference>
<accession>A0ABS9H1Q5</accession>
<keyword evidence="2 5" id="KW-0808">Transferase</keyword>
<dbReference type="NCBIfam" id="TIGR03534">
    <property type="entry name" value="RF_mod_PrmC"/>
    <property type="match status" value="1"/>
</dbReference>
<dbReference type="InterPro" id="IPR029063">
    <property type="entry name" value="SAM-dependent_MTases_sf"/>
</dbReference>
<protein>
    <recommendedName>
        <fullName evidence="5">Release factor glutamine methyltransferase</fullName>
        <shortName evidence="5">RF MTase</shortName>
        <ecNumber evidence="5">2.1.1.297</ecNumber>
    </recommendedName>
    <alternativeName>
        <fullName evidence="5">N5-glutamine methyltransferase PrmC</fullName>
    </alternativeName>
    <alternativeName>
        <fullName evidence="5">Protein-(glutamine-N5) MTase PrmC</fullName>
    </alternativeName>
    <alternativeName>
        <fullName evidence="5">Protein-glutamine N-methyltransferase PrmC</fullName>
    </alternativeName>
</protein>
<feature type="binding site" evidence="5">
    <location>
        <begin position="189"/>
        <end position="192"/>
    </location>
    <ligand>
        <name>substrate</name>
    </ligand>
</feature>
<proteinExistence type="inferred from homology"/>
<dbReference type="InterPro" id="IPR040758">
    <property type="entry name" value="PrmC_N"/>
</dbReference>
<dbReference type="PANTHER" id="PTHR18895">
    <property type="entry name" value="HEMK METHYLTRANSFERASE"/>
    <property type="match status" value="1"/>
</dbReference>
<feature type="binding site" evidence="5">
    <location>
        <position position="189"/>
    </location>
    <ligand>
        <name>S-adenosyl-L-methionine</name>
        <dbReference type="ChEBI" id="CHEBI:59789"/>
    </ligand>
</feature>
<dbReference type="PANTHER" id="PTHR18895:SF74">
    <property type="entry name" value="MTRF1L RELEASE FACTOR GLUTAMINE METHYLTRANSFERASE"/>
    <property type="match status" value="1"/>
</dbReference>
<dbReference type="Proteomes" id="UP001649381">
    <property type="component" value="Unassembled WGS sequence"/>
</dbReference>
<gene>
    <name evidence="5 8" type="primary">prmC</name>
    <name evidence="8" type="ORF">L2716_14365</name>
</gene>
<dbReference type="GO" id="GO:0102559">
    <property type="term" value="F:peptide chain release factor N(5)-glutamine methyltransferase activity"/>
    <property type="evidence" value="ECO:0007669"/>
    <property type="project" value="UniProtKB-EC"/>
</dbReference>
<feature type="domain" description="Release factor glutamine methyltransferase N-terminal" evidence="7">
    <location>
        <begin position="5"/>
        <end position="73"/>
    </location>
</feature>
<dbReference type="NCBIfam" id="TIGR00536">
    <property type="entry name" value="hemK_fam"/>
    <property type="match status" value="1"/>
</dbReference>
<dbReference type="EMBL" id="JAKIJS010000001">
    <property type="protein sequence ID" value="MCF6138919.1"/>
    <property type="molecule type" value="Genomic_DNA"/>
</dbReference>
<comment type="similarity">
    <text evidence="5">Belongs to the protein N5-glutamine methyltransferase family. PrmC subfamily.</text>
</comment>
<keyword evidence="9" id="KW-1185">Reference proteome</keyword>
<dbReference type="InterPro" id="IPR019874">
    <property type="entry name" value="RF_methyltr_PrmC"/>
</dbReference>
<dbReference type="EC" id="2.1.1.297" evidence="5"/>
<keyword evidence="1 5" id="KW-0489">Methyltransferase</keyword>
<dbReference type="InterPro" id="IPR004556">
    <property type="entry name" value="HemK-like"/>
</dbReference>
<evidence type="ECO:0000313" key="9">
    <source>
        <dbReference type="Proteomes" id="UP001649381"/>
    </source>
</evidence>
<comment type="catalytic activity">
    <reaction evidence="4 5">
        <text>L-glutaminyl-[peptide chain release factor] + S-adenosyl-L-methionine = N(5)-methyl-L-glutaminyl-[peptide chain release factor] + S-adenosyl-L-homocysteine + H(+)</text>
        <dbReference type="Rhea" id="RHEA:42896"/>
        <dbReference type="Rhea" id="RHEA-COMP:10271"/>
        <dbReference type="Rhea" id="RHEA-COMP:10272"/>
        <dbReference type="ChEBI" id="CHEBI:15378"/>
        <dbReference type="ChEBI" id="CHEBI:30011"/>
        <dbReference type="ChEBI" id="CHEBI:57856"/>
        <dbReference type="ChEBI" id="CHEBI:59789"/>
        <dbReference type="ChEBI" id="CHEBI:61891"/>
        <dbReference type="EC" id="2.1.1.297"/>
    </reaction>
</comment>
<comment type="caution">
    <text evidence="8">The sequence shown here is derived from an EMBL/GenBank/DDBJ whole genome shotgun (WGS) entry which is preliminary data.</text>
</comment>
<feature type="binding site" evidence="5">
    <location>
        <position position="145"/>
    </location>
    <ligand>
        <name>S-adenosyl-L-methionine</name>
        <dbReference type="ChEBI" id="CHEBI:59789"/>
    </ligand>
</feature>
<evidence type="ECO:0000256" key="5">
    <source>
        <dbReference type="HAMAP-Rule" id="MF_02126"/>
    </source>
</evidence>
<dbReference type="Pfam" id="PF17827">
    <property type="entry name" value="PrmC_N"/>
    <property type="match status" value="1"/>
</dbReference>
<evidence type="ECO:0000256" key="3">
    <source>
        <dbReference type="ARBA" id="ARBA00022691"/>
    </source>
</evidence>
<organism evidence="8 9">
    <name type="scientific">Pseudalkalibacillus berkeleyi</name>
    <dbReference type="NCBI Taxonomy" id="1069813"/>
    <lineage>
        <taxon>Bacteria</taxon>
        <taxon>Bacillati</taxon>
        <taxon>Bacillota</taxon>
        <taxon>Bacilli</taxon>
        <taxon>Bacillales</taxon>
        <taxon>Fictibacillaceae</taxon>
        <taxon>Pseudalkalibacillus</taxon>
    </lineage>
</organism>
<name>A0ABS9H1Q5_9BACL</name>
<dbReference type="CDD" id="cd02440">
    <property type="entry name" value="AdoMet_MTases"/>
    <property type="match status" value="1"/>
</dbReference>
<dbReference type="GO" id="GO:0032259">
    <property type="term" value="P:methylation"/>
    <property type="evidence" value="ECO:0007669"/>
    <property type="project" value="UniProtKB-KW"/>
</dbReference>
<dbReference type="PROSITE" id="PS00092">
    <property type="entry name" value="N6_MTASE"/>
    <property type="match status" value="1"/>
</dbReference>
<dbReference type="RefSeq" id="WP_236337889.1">
    <property type="nucleotide sequence ID" value="NZ_JAKIJS010000001.1"/>
</dbReference>
<evidence type="ECO:0000256" key="2">
    <source>
        <dbReference type="ARBA" id="ARBA00022679"/>
    </source>
</evidence>
<dbReference type="Gene3D" id="3.40.50.150">
    <property type="entry name" value="Vaccinia Virus protein VP39"/>
    <property type="match status" value="1"/>
</dbReference>
<dbReference type="HAMAP" id="MF_02126">
    <property type="entry name" value="RF_methyltr_PrmC"/>
    <property type="match status" value="1"/>
</dbReference>
<feature type="binding site" evidence="5">
    <location>
        <begin position="122"/>
        <end position="126"/>
    </location>
    <ligand>
        <name>S-adenosyl-L-methionine</name>
        <dbReference type="ChEBI" id="CHEBI:59789"/>
    </ligand>
</feature>
<evidence type="ECO:0000256" key="1">
    <source>
        <dbReference type="ARBA" id="ARBA00022603"/>
    </source>
</evidence>
<evidence type="ECO:0000259" key="6">
    <source>
        <dbReference type="Pfam" id="PF05175"/>
    </source>
</evidence>
<dbReference type="InterPro" id="IPR007848">
    <property type="entry name" value="Small_mtfrase_dom"/>
</dbReference>
<sequence length="286" mass="32229">MNVIEALRWASSFLTEKNREPNAGEWLLGDVLDMRRSELLSSFERSLTSDEESRFVDYVQRHAEGIPVQYITGKEEFYGRTFKVTPEVLIPRPETEELVLAVLERMRKLFPEKEALRVVDIGTGSGIIAITLKLERSELSVTGVDIAEQSLVVARQNGESLNADVRWMQGDLLQPFLHTGERFDVIVSNPPYIPEADIETLDTVVKDHEPIRALVGGQDGYQFYKQMIDQLPEVVANRALIAFEIGYNQGDMVASLLNERFGTSIETEVLTDINKNERIVIGTIGS</sequence>
<comment type="caution">
    <text evidence="5">Lacks conserved residue(s) required for the propagation of feature annotation.</text>
</comment>
<dbReference type="Gene3D" id="1.10.8.10">
    <property type="entry name" value="DNA helicase RuvA subunit, C-terminal domain"/>
    <property type="match status" value="1"/>
</dbReference>
<evidence type="ECO:0000256" key="4">
    <source>
        <dbReference type="ARBA" id="ARBA00048391"/>
    </source>
</evidence>
<keyword evidence="3 5" id="KW-0949">S-adenosyl-L-methionine</keyword>
<comment type="function">
    <text evidence="5">Methylates the class 1 translation termination release factors RF1/PrfA and RF2/PrfB on the glutamine residue of the universally conserved GGQ motif.</text>
</comment>
<evidence type="ECO:0000313" key="8">
    <source>
        <dbReference type="EMBL" id="MCF6138919.1"/>
    </source>
</evidence>